<organism evidence="2">
    <name type="scientific">Physcomitrium patens</name>
    <name type="common">Spreading-leaved earth moss</name>
    <name type="synonym">Physcomitrella patens</name>
    <dbReference type="NCBI Taxonomy" id="3218"/>
    <lineage>
        <taxon>Eukaryota</taxon>
        <taxon>Viridiplantae</taxon>
        <taxon>Streptophyta</taxon>
        <taxon>Embryophyta</taxon>
        <taxon>Bryophyta</taxon>
        <taxon>Bryophytina</taxon>
        <taxon>Bryopsida</taxon>
        <taxon>Funariidae</taxon>
        <taxon>Funariales</taxon>
        <taxon>Funariaceae</taxon>
        <taxon>Physcomitrium</taxon>
    </lineage>
</organism>
<dbReference type="EnsemblPlants" id="Pp3c21_9850V3.2">
    <property type="protein sequence ID" value="PAC:32915879.CDS.1"/>
    <property type="gene ID" value="Pp3c21_9850"/>
</dbReference>
<evidence type="ECO:0000313" key="2">
    <source>
        <dbReference type="EMBL" id="PNR31840.1"/>
    </source>
</evidence>
<keyword evidence="1" id="KW-1133">Transmembrane helix</keyword>
<name>A0A2K1IRD6_PHYPA</name>
<dbReference type="AlphaFoldDB" id="A0A2K1IRD6"/>
<dbReference type="Gramene" id="Pp3c21_9850V3.2">
    <property type="protein sequence ID" value="PAC:32915879.CDS.1"/>
    <property type="gene ID" value="Pp3c21_9850"/>
</dbReference>
<dbReference type="Proteomes" id="UP000006727">
    <property type="component" value="Chromosome 21"/>
</dbReference>
<keyword evidence="1" id="KW-0812">Transmembrane</keyword>
<gene>
    <name evidence="2" type="ORF">PHYPA_025963</name>
</gene>
<proteinExistence type="predicted"/>
<dbReference type="EnsemblPlants" id="Pp3c21_9850V3.1">
    <property type="protein sequence ID" value="PAC:32915878.CDS.1"/>
    <property type="gene ID" value="Pp3c21_9850"/>
</dbReference>
<keyword evidence="4" id="KW-1185">Reference proteome</keyword>
<keyword evidence="1" id="KW-0472">Membrane</keyword>
<dbReference type="InParanoid" id="A0A2K1IRD6"/>
<reference evidence="2 4" key="2">
    <citation type="journal article" date="2018" name="Plant J.">
        <title>The Physcomitrella patens chromosome-scale assembly reveals moss genome structure and evolution.</title>
        <authorList>
            <person name="Lang D."/>
            <person name="Ullrich K.K."/>
            <person name="Murat F."/>
            <person name="Fuchs J."/>
            <person name="Jenkins J."/>
            <person name="Haas F.B."/>
            <person name="Piednoel M."/>
            <person name="Gundlach H."/>
            <person name="Van Bel M."/>
            <person name="Meyberg R."/>
            <person name="Vives C."/>
            <person name="Morata J."/>
            <person name="Symeonidi A."/>
            <person name="Hiss M."/>
            <person name="Muchero W."/>
            <person name="Kamisugi Y."/>
            <person name="Saleh O."/>
            <person name="Blanc G."/>
            <person name="Decker E.L."/>
            <person name="van Gessel N."/>
            <person name="Grimwood J."/>
            <person name="Hayes R.D."/>
            <person name="Graham S.W."/>
            <person name="Gunter L.E."/>
            <person name="McDaniel S.F."/>
            <person name="Hoernstein S.N.W."/>
            <person name="Larsson A."/>
            <person name="Li F.W."/>
            <person name="Perroud P.F."/>
            <person name="Phillips J."/>
            <person name="Ranjan P."/>
            <person name="Rokshar D.S."/>
            <person name="Rothfels C.J."/>
            <person name="Schneider L."/>
            <person name="Shu S."/>
            <person name="Stevenson D.W."/>
            <person name="Thummler F."/>
            <person name="Tillich M."/>
            <person name="Villarreal Aguilar J.C."/>
            <person name="Widiez T."/>
            <person name="Wong G.K."/>
            <person name="Wymore A."/>
            <person name="Zhang Y."/>
            <person name="Zimmer A.D."/>
            <person name="Quatrano R.S."/>
            <person name="Mayer K.F.X."/>
            <person name="Goodstein D."/>
            <person name="Casacuberta J.M."/>
            <person name="Vandepoele K."/>
            <person name="Reski R."/>
            <person name="Cuming A.C."/>
            <person name="Tuskan G.A."/>
            <person name="Maumus F."/>
            <person name="Salse J."/>
            <person name="Schmutz J."/>
            <person name="Rensing S.A."/>
        </authorList>
    </citation>
    <scope>NUCLEOTIDE SEQUENCE [LARGE SCALE GENOMIC DNA]</scope>
    <source>
        <strain evidence="3 4">cv. Gransden 2004</strain>
    </source>
</reference>
<feature type="transmembrane region" description="Helical" evidence="1">
    <location>
        <begin position="20"/>
        <end position="38"/>
    </location>
</feature>
<dbReference type="Gramene" id="Pp3c21_9850V3.1">
    <property type="protein sequence ID" value="PAC:32915878.CDS.1"/>
    <property type="gene ID" value="Pp3c21_9850"/>
</dbReference>
<evidence type="ECO:0000256" key="1">
    <source>
        <dbReference type="SAM" id="Phobius"/>
    </source>
</evidence>
<dbReference type="EMBL" id="ABEU02000021">
    <property type="protein sequence ID" value="PNR31840.1"/>
    <property type="molecule type" value="Genomic_DNA"/>
</dbReference>
<evidence type="ECO:0000313" key="4">
    <source>
        <dbReference type="Proteomes" id="UP000006727"/>
    </source>
</evidence>
<sequence>MLIRLSLKGLPYKLTSNTYFGFSTLKFNASIVAFAIFFKSFKSQVSIMKVVKDIHLKHCSYSLSTSKSVLFCM</sequence>
<reference evidence="2 4" key="1">
    <citation type="journal article" date="2008" name="Science">
        <title>The Physcomitrella genome reveals evolutionary insights into the conquest of land by plants.</title>
        <authorList>
            <person name="Rensing S."/>
            <person name="Lang D."/>
            <person name="Zimmer A."/>
            <person name="Terry A."/>
            <person name="Salamov A."/>
            <person name="Shapiro H."/>
            <person name="Nishiyama T."/>
            <person name="Perroud P.-F."/>
            <person name="Lindquist E."/>
            <person name="Kamisugi Y."/>
            <person name="Tanahashi T."/>
            <person name="Sakakibara K."/>
            <person name="Fujita T."/>
            <person name="Oishi K."/>
            <person name="Shin-I T."/>
            <person name="Kuroki Y."/>
            <person name="Toyoda A."/>
            <person name="Suzuki Y."/>
            <person name="Hashimoto A."/>
            <person name="Yamaguchi K."/>
            <person name="Sugano A."/>
            <person name="Kohara Y."/>
            <person name="Fujiyama A."/>
            <person name="Anterola A."/>
            <person name="Aoki S."/>
            <person name="Ashton N."/>
            <person name="Barbazuk W.B."/>
            <person name="Barker E."/>
            <person name="Bennetzen J."/>
            <person name="Bezanilla M."/>
            <person name="Blankenship R."/>
            <person name="Cho S.H."/>
            <person name="Dutcher S."/>
            <person name="Estelle M."/>
            <person name="Fawcett J.A."/>
            <person name="Gundlach H."/>
            <person name="Hanada K."/>
            <person name="Heyl A."/>
            <person name="Hicks K.A."/>
            <person name="Hugh J."/>
            <person name="Lohr M."/>
            <person name="Mayer K."/>
            <person name="Melkozernov A."/>
            <person name="Murata T."/>
            <person name="Nelson D."/>
            <person name="Pils B."/>
            <person name="Prigge M."/>
            <person name="Reiss B."/>
            <person name="Renner T."/>
            <person name="Rombauts S."/>
            <person name="Rushton P."/>
            <person name="Sanderfoot A."/>
            <person name="Schween G."/>
            <person name="Shiu S.-H."/>
            <person name="Stueber K."/>
            <person name="Theodoulou F.L."/>
            <person name="Tu H."/>
            <person name="Van de Peer Y."/>
            <person name="Verrier P.J."/>
            <person name="Waters E."/>
            <person name="Wood A."/>
            <person name="Yang L."/>
            <person name="Cove D."/>
            <person name="Cuming A."/>
            <person name="Hasebe M."/>
            <person name="Lucas S."/>
            <person name="Mishler D.B."/>
            <person name="Reski R."/>
            <person name="Grigoriev I."/>
            <person name="Quatrano R.S."/>
            <person name="Boore J.L."/>
        </authorList>
    </citation>
    <scope>NUCLEOTIDE SEQUENCE [LARGE SCALE GENOMIC DNA]</scope>
    <source>
        <strain evidence="3 4">cv. Gransden 2004</strain>
    </source>
</reference>
<evidence type="ECO:0000313" key="3">
    <source>
        <dbReference type="EnsemblPlants" id="PAC:32915878.CDS.1"/>
    </source>
</evidence>
<protein>
    <submittedName>
        <fullName evidence="2 3">Uncharacterized protein</fullName>
    </submittedName>
</protein>
<accession>A0A2K1IRD6</accession>
<reference evidence="3" key="3">
    <citation type="submission" date="2020-12" db="UniProtKB">
        <authorList>
            <consortium name="EnsemblPlants"/>
        </authorList>
    </citation>
    <scope>IDENTIFICATION</scope>
</reference>